<evidence type="ECO:0000313" key="3">
    <source>
        <dbReference type="Proteomes" id="UP000272942"/>
    </source>
</evidence>
<evidence type="ECO:0000313" key="2">
    <source>
        <dbReference type="EMBL" id="VDP91508.1"/>
    </source>
</evidence>
<dbReference type="AlphaFoldDB" id="A0A183B4V2"/>
<name>A0A183B4V2_9TREM</name>
<dbReference type="WBParaSite" id="ECPE_0001427701-mRNA-1">
    <property type="protein sequence ID" value="ECPE_0001427701-mRNA-1"/>
    <property type="gene ID" value="ECPE_0001427701"/>
</dbReference>
<feature type="compositionally biased region" description="Basic residues" evidence="1">
    <location>
        <begin position="96"/>
        <end position="105"/>
    </location>
</feature>
<feature type="compositionally biased region" description="Basic and acidic residues" evidence="1">
    <location>
        <begin position="129"/>
        <end position="145"/>
    </location>
</feature>
<evidence type="ECO:0000256" key="1">
    <source>
        <dbReference type="SAM" id="MobiDB-lite"/>
    </source>
</evidence>
<sequence>MTLHTILAIIIEMPKEYTEAERAVKKGLSSLRKMKRTLTDLSHIRKEEKPRGSTPFYIILYVRLAVKPGEKAKEEAMQLLRSGAISLENKKERQTFKRKAKHKTPHQKDKQALYGNFLRGPKLYPQYSSDREHRSGHSEDTKPFDSPDLSSTTALLETAASKRKQQLIALSEEELEDTDVPHTTGPVEPGALSSPVVF</sequence>
<organism evidence="4">
    <name type="scientific">Echinostoma caproni</name>
    <dbReference type="NCBI Taxonomy" id="27848"/>
    <lineage>
        <taxon>Eukaryota</taxon>
        <taxon>Metazoa</taxon>
        <taxon>Spiralia</taxon>
        <taxon>Lophotrochozoa</taxon>
        <taxon>Platyhelminthes</taxon>
        <taxon>Trematoda</taxon>
        <taxon>Digenea</taxon>
        <taxon>Plagiorchiida</taxon>
        <taxon>Echinostomata</taxon>
        <taxon>Echinostomatoidea</taxon>
        <taxon>Echinostomatidae</taxon>
        <taxon>Echinostoma</taxon>
    </lineage>
</organism>
<feature type="region of interest" description="Disordered" evidence="1">
    <location>
        <begin position="171"/>
        <end position="198"/>
    </location>
</feature>
<reference evidence="4" key="1">
    <citation type="submission" date="2016-06" db="UniProtKB">
        <authorList>
            <consortium name="WormBaseParasite"/>
        </authorList>
    </citation>
    <scope>IDENTIFICATION</scope>
</reference>
<dbReference type="OrthoDB" id="378874at2759"/>
<accession>A0A183B4V2</accession>
<protein>
    <submittedName>
        <fullName evidence="4">Phosphorylated adapter RNA export protein</fullName>
    </submittedName>
</protein>
<feature type="region of interest" description="Disordered" evidence="1">
    <location>
        <begin position="124"/>
        <end position="150"/>
    </location>
</feature>
<dbReference type="EMBL" id="UZAN01057067">
    <property type="protein sequence ID" value="VDP91508.1"/>
    <property type="molecule type" value="Genomic_DNA"/>
</dbReference>
<evidence type="ECO:0000313" key="4">
    <source>
        <dbReference type="WBParaSite" id="ECPE_0001427701-mRNA-1"/>
    </source>
</evidence>
<proteinExistence type="predicted"/>
<gene>
    <name evidence="2" type="ORF">ECPE_LOCUS14236</name>
</gene>
<dbReference type="Proteomes" id="UP000272942">
    <property type="component" value="Unassembled WGS sequence"/>
</dbReference>
<reference evidence="2 3" key="2">
    <citation type="submission" date="2018-11" db="EMBL/GenBank/DDBJ databases">
        <authorList>
            <consortium name="Pathogen Informatics"/>
        </authorList>
    </citation>
    <scope>NUCLEOTIDE SEQUENCE [LARGE SCALE GENOMIC DNA]</scope>
    <source>
        <strain evidence="2 3">Egypt</strain>
    </source>
</reference>
<keyword evidence="3" id="KW-1185">Reference proteome</keyword>
<feature type="region of interest" description="Disordered" evidence="1">
    <location>
        <begin position="90"/>
        <end position="112"/>
    </location>
</feature>